<reference evidence="2" key="1">
    <citation type="journal article" date="2016" name="Sci. Rep.">
        <title>Diversity of antibiotic-resistance genes in Canadian isolates of Aeromonas salmonicida subsp. salmonicida: dominance of pSN254b and discovery of pAsa8.</title>
        <authorList>
            <person name="Trudel M.V."/>
            <person name="Vincent A.T."/>
            <person name="Attere S.A."/>
            <person name="Labbe M."/>
            <person name="Derome N."/>
            <person name="Culley A.I."/>
            <person name="Charette S.J."/>
        </authorList>
    </citation>
    <scope>NUCLEOTIDE SEQUENCE</scope>
    <source>
        <strain evidence="2">M16474-11</strain>
        <plasmid evidence="2">pAsa8</plasmid>
    </source>
</reference>
<evidence type="ECO:0000313" key="2">
    <source>
        <dbReference type="EMBL" id="AOZ60576.1"/>
    </source>
</evidence>
<organism evidence="2">
    <name type="scientific">Aeromonas salmonicida subsp. salmonicida</name>
    <dbReference type="NCBI Taxonomy" id="29491"/>
    <lineage>
        <taxon>Bacteria</taxon>
        <taxon>Pseudomonadati</taxon>
        <taxon>Pseudomonadota</taxon>
        <taxon>Gammaproteobacteria</taxon>
        <taxon>Aeromonadales</taxon>
        <taxon>Aeromonadaceae</taxon>
        <taxon>Aeromonas</taxon>
    </lineage>
</organism>
<name>A0A1I9S1Y4_AERSS</name>
<sequence length="298" mass="31845">MPALIPELIALASDQTVKTPDLLRKAMVAARMLKQPEWATWIGHELQGYPDGSRLPSYRLIRGELRAQNPANGLIPLHVGTPREKELLSTSPFFEGVSDLEALAASSEELLCHFPPDIAAVLRDIQPLPMTAVIVVSTSQVRGLLEAVRNRVLSWALDLTDAGIQGEGMSFTPQEQQQAQQLAPVNIHIRGNATGFQFMQSSPGGQQQQTVTGEQKEEALAALLPWLTQVIAQGQLQGEACAELQAELDTLKAQAASPNPKWPVIGAVADSVRAVLEGAGGGVLAAQALGWLATLTGH</sequence>
<protein>
    <submittedName>
        <fullName evidence="2">Abort lactococcal phage infection AbiTii</fullName>
    </submittedName>
</protein>
<dbReference type="AlphaFoldDB" id="A0A1I9S1Y4"/>
<dbReference type="RefSeq" id="WP_232301947.1">
    <property type="nucleotide sequence ID" value="NZ_KX364409.1"/>
</dbReference>
<geneLocation type="plasmid" evidence="2">
    <name>pAsa8</name>
</geneLocation>
<dbReference type="Pfam" id="PF18864">
    <property type="entry name" value="AbiTii"/>
    <property type="match status" value="1"/>
</dbReference>
<proteinExistence type="predicted"/>
<feature type="domain" description="AbiTii" evidence="1">
    <location>
        <begin position="4"/>
        <end position="181"/>
    </location>
</feature>
<keyword evidence="2" id="KW-0614">Plasmid</keyword>
<accession>A0A1I9S1Y4</accession>
<evidence type="ECO:0000259" key="1">
    <source>
        <dbReference type="Pfam" id="PF18864"/>
    </source>
</evidence>
<dbReference type="InterPro" id="IPR041304">
    <property type="entry name" value="AbiTii"/>
</dbReference>
<dbReference type="EMBL" id="KX364409">
    <property type="protein sequence ID" value="AOZ60576.1"/>
    <property type="molecule type" value="Genomic_DNA"/>
</dbReference>